<dbReference type="Proteomes" id="UP000295150">
    <property type="component" value="Unassembled WGS sequence"/>
</dbReference>
<name>A0A4R6GQW3_9GAMM</name>
<accession>A0A4R6GQW3</accession>
<proteinExistence type="predicted"/>
<comment type="caution">
    <text evidence="1">The sequence shown here is derived from an EMBL/GenBank/DDBJ whole genome shotgun (WGS) entry which is preliminary data.</text>
</comment>
<gene>
    <name evidence="1" type="ORF">DFO68_1307</name>
</gene>
<dbReference type="AlphaFoldDB" id="A0A4R6GQW3"/>
<evidence type="ECO:0000313" key="2">
    <source>
        <dbReference type="Proteomes" id="UP000295150"/>
    </source>
</evidence>
<evidence type="ECO:0000313" key="1">
    <source>
        <dbReference type="EMBL" id="TDN97576.1"/>
    </source>
</evidence>
<dbReference type="InterPro" id="IPR024640">
    <property type="entry name" value="Toxin-antitoxin_type_1_toxin"/>
</dbReference>
<dbReference type="RefSeq" id="WP_133484298.1">
    <property type="nucleotide sequence ID" value="NZ_SNWH01000030.1"/>
</dbReference>
<reference evidence="1 2" key="1">
    <citation type="submission" date="2019-03" db="EMBL/GenBank/DDBJ databases">
        <title>Freshwater and sediment microbial communities from various areas in North America, analyzing microbe dynamics in response to fracking.</title>
        <authorList>
            <person name="Lamendella R."/>
        </authorList>
    </citation>
    <scope>NUCLEOTIDE SEQUENCE [LARGE SCALE GENOMIC DNA]</scope>
    <source>
        <strain evidence="1 2">1_TX</strain>
    </source>
</reference>
<dbReference type="EMBL" id="SNWH01000030">
    <property type="protein sequence ID" value="TDN97576.1"/>
    <property type="molecule type" value="Genomic_DNA"/>
</dbReference>
<keyword evidence="2" id="KW-1185">Reference proteome</keyword>
<dbReference type="OrthoDB" id="8480228at2"/>
<organism evidence="1 2">
    <name type="scientific">Halomonas ventosae</name>
    <dbReference type="NCBI Taxonomy" id="229007"/>
    <lineage>
        <taxon>Bacteria</taxon>
        <taxon>Pseudomonadati</taxon>
        <taxon>Pseudomonadota</taxon>
        <taxon>Gammaproteobacteria</taxon>
        <taxon>Oceanospirillales</taxon>
        <taxon>Halomonadaceae</taxon>
        <taxon>Halomonas</taxon>
    </lineage>
</organism>
<dbReference type="Pfam" id="PF12703">
    <property type="entry name" value="ptaRNA1_toxin"/>
    <property type="match status" value="1"/>
</dbReference>
<protein>
    <submittedName>
        <fullName evidence="1">PtaRNA1 toxin of toxin-antitoxin type I system</fullName>
    </submittedName>
</protein>
<sequence length="80" mass="8787">MNPCRPSIQQFIETSQAVHQAASALAALEYLDQEHAQQLGPLAEAVANMFMVVFYQAETGQATPHDFQEAIEAVRQSLTP</sequence>